<dbReference type="KEGG" id="xoo:XOO0878"/>
<dbReference type="NCBIfam" id="NF006829">
    <property type="entry name" value="PRK09352.1"/>
    <property type="match status" value="1"/>
</dbReference>
<comment type="function">
    <text evidence="12">Catalyzes the condensation reaction of fatty acid synthesis by the addition to an acyl acceptor of two carbons from malonyl-ACP. Catalyzes the first condensation reaction which initiates fatty acid synthesis and may therefore play a role in governing the total rate of fatty acid production. Possesses both acetoacetyl-ACP synthase and acetyl transacylase activities. Its substrate specificity determines the biosynthesis of branched-chain and/or straight-chain of fatty acids.</text>
</comment>
<comment type="catalytic activity">
    <reaction evidence="11">
        <text>malonyl-[ACP] + acetyl-CoA + H(+) = 3-oxobutanoyl-[ACP] + CO2 + CoA</text>
        <dbReference type="Rhea" id="RHEA:12080"/>
        <dbReference type="Rhea" id="RHEA-COMP:9623"/>
        <dbReference type="Rhea" id="RHEA-COMP:9625"/>
        <dbReference type="ChEBI" id="CHEBI:15378"/>
        <dbReference type="ChEBI" id="CHEBI:16526"/>
        <dbReference type="ChEBI" id="CHEBI:57287"/>
        <dbReference type="ChEBI" id="CHEBI:57288"/>
        <dbReference type="ChEBI" id="CHEBI:78449"/>
        <dbReference type="ChEBI" id="CHEBI:78450"/>
        <dbReference type="EC" id="2.3.1.180"/>
    </reaction>
    <physiologicalReaction direction="left-to-right" evidence="11">
        <dbReference type="Rhea" id="RHEA:12081"/>
    </physiologicalReaction>
</comment>
<evidence type="ECO:0000256" key="7">
    <source>
        <dbReference type="ARBA" id="ARBA00023098"/>
    </source>
</evidence>
<dbReference type="Pfam" id="PF08541">
    <property type="entry name" value="ACP_syn_III_C"/>
    <property type="match status" value="1"/>
</dbReference>
<sequence>MIRGARRVRRGRVISLLPEPQVTAALATGNSMSKRIYSRIAGTGSYLPEKVLTNDDMSKIVDTSDEWIFSRTGIRERHIAADDQATSDLAYFASLKAMEAAGVTADEIDLIVIGTTTPDLIFPSTACLLQARLGNVGCGAMDVNAACSGFVYALSVADKFVRSGDAKTVLVVGAETLTRILDWTDRTTCVLFGDGAGAVILKADEETGILSTHLRADGSKKELLWDPVGVSVGFGEGKNGGGALLMKGNDVFKYAVKALNSVVDETLAANGYDAHDLDWLIPHQANLRIIEATAKRLDLPMEQVVVTVDRHGNTSSASVPLALDEAVRSGRVQRGQLLLLEAFGGGFAWGSALLRY</sequence>
<dbReference type="Gene3D" id="3.40.47.10">
    <property type="match status" value="1"/>
</dbReference>
<comment type="domain">
    <text evidence="12">The last Arg residue of the ACP-binding site is essential for the weak association between ACP/AcpP and FabH.</text>
</comment>
<gene>
    <name evidence="12 15" type="primary">fabH</name>
    <name evidence="15" type="ordered locus">XOO0878</name>
</gene>
<dbReference type="PANTHER" id="PTHR43091:SF1">
    <property type="entry name" value="BETA-KETOACYL-[ACYL-CARRIER-PROTEIN] SYNTHASE III, CHLOROPLASTIC"/>
    <property type="match status" value="1"/>
</dbReference>
<feature type="active site" evidence="12">
    <location>
        <position position="313"/>
    </location>
</feature>
<dbReference type="CDD" id="cd00830">
    <property type="entry name" value="KAS_III"/>
    <property type="match status" value="1"/>
</dbReference>
<keyword evidence="4 12" id="KW-0444">Lipid biosynthesis</keyword>
<evidence type="ECO:0000256" key="11">
    <source>
        <dbReference type="ARBA" id="ARBA00051096"/>
    </source>
</evidence>
<feature type="active site" evidence="12">
    <location>
        <position position="283"/>
    </location>
</feature>
<feature type="active site" evidence="12">
    <location>
        <position position="147"/>
    </location>
</feature>
<evidence type="ECO:0000259" key="13">
    <source>
        <dbReference type="Pfam" id="PF08541"/>
    </source>
</evidence>
<keyword evidence="8 12" id="KW-0275">Fatty acid biosynthesis</keyword>
<comment type="similarity">
    <text evidence="2 12">Belongs to the thiolase-like superfamily. FabH family.</text>
</comment>
<dbReference type="PANTHER" id="PTHR43091">
    <property type="entry name" value="3-OXOACYL-[ACYL-CARRIER-PROTEIN] SYNTHASE"/>
    <property type="match status" value="1"/>
</dbReference>
<comment type="pathway">
    <text evidence="1 12">Lipid metabolism; fatty acid biosynthesis.</text>
</comment>
<evidence type="ECO:0000313" key="15">
    <source>
        <dbReference type="EMBL" id="AAW74132.1"/>
    </source>
</evidence>
<dbReference type="STRING" id="291331.XOO0878"/>
<organism evidence="15 16">
    <name type="scientific">Xanthomonas oryzae pv. oryzae (strain KACC10331 / KXO85)</name>
    <dbReference type="NCBI Taxonomy" id="291331"/>
    <lineage>
        <taxon>Bacteria</taxon>
        <taxon>Pseudomonadati</taxon>
        <taxon>Pseudomonadota</taxon>
        <taxon>Gammaproteobacteria</taxon>
        <taxon>Lysobacterales</taxon>
        <taxon>Lysobacteraceae</taxon>
        <taxon>Xanthomonas</taxon>
    </lineage>
</organism>
<evidence type="ECO:0000313" key="16">
    <source>
        <dbReference type="Proteomes" id="UP000006735"/>
    </source>
</evidence>
<protein>
    <recommendedName>
        <fullName evidence="3 12">Beta-ketoacyl-[acyl-carrier-protein] synthase III</fullName>
        <shortName evidence="12">Beta-ketoacyl-ACP synthase III</shortName>
        <shortName evidence="12">KAS III</shortName>
        <ecNumber evidence="3 12">2.3.1.180</ecNumber>
    </recommendedName>
    <alternativeName>
        <fullName evidence="12">3-oxoacyl-[acyl-carrier-protein] synthase 3</fullName>
    </alternativeName>
    <alternativeName>
        <fullName evidence="12">3-oxoacyl-[acyl-carrier-protein] synthase III</fullName>
    </alternativeName>
</protein>
<dbReference type="FunFam" id="3.40.47.10:FF:000004">
    <property type="entry name" value="3-oxoacyl-[acyl-carrier-protein] synthase 3"/>
    <property type="match status" value="1"/>
</dbReference>
<feature type="region of interest" description="ACP-binding" evidence="12">
    <location>
        <begin position="284"/>
        <end position="288"/>
    </location>
</feature>
<evidence type="ECO:0000256" key="12">
    <source>
        <dbReference type="HAMAP-Rule" id="MF_01815"/>
    </source>
</evidence>
<evidence type="ECO:0000256" key="5">
    <source>
        <dbReference type="ARBA" id="ARBA00022679"/>
    </source>
</evidence>
<dbReference type="GO" id="GO:0006633">
    <property type="term" value="P:fatty acid biosynthetic process"/>
    <property type="evidence" value="ECO:0007669"/>
    <property type="project" value="UniProtKB-UniRule"/>
</dbReference>
<keyword evidence="9 12" id="KW-0511">Multifunctional enzyme</keyword>
<name>Q5H4I9_XANOR</name>
<evidence type="ECO:0000256" key="10">
    <source>
        <dbReference type="ARBA" id="ARBA00023315"/>
    </source>
</evidence>
<dbReference type="InterPro" id="IPR013747">
    <property type="entry name" value="ACP_syn_III_C"/>
</dbReference>
<dbReference type="InterPro" id="IPR016039">
    <property type="entry name" value="Thiolase-like"/>
</dbReference>
<evidence type="ECO:0000256" key="1">
    <source>
        <dbReference type="ARBA" id="ARBA00005194"/>
    </source>
</evidence>
<keyword evidence="12" id="KW-0963">Cytoplasm</keyword>
<dbReference type="GO" id="GO:0005737">
    <property type="term" value="C:cytoplasm"/>
    <property type="evidence" value="ECO:0007669"/>
    <property type="project" value="UniProtKB-SubCell"/>
</dbReference>
<reference evidence="15 16" key="1">
    <citation type="journal article" date="2005" name="Nucleic Acids Res.">
        <title>The genome sequence of Xanthomonas oryzae pathovar oryzae KACC10331, the bacterial blight pathogen of rice.</title>
        <authorList>
            <person name="Lee B.M."/>
            <person name="Park Y.J."/>
            <person name="Park D.S."/>
            <person name="Kang H.W."/>
            <person name="Kim J.G."/>
            <person name="Song E.S."/>
            <person name="Park I.C."/>
            <person name="Yoon U.H."/>
            <person name="Hahn J.H."/>
            <person name="Koo B.S."/>
            <person name="Lee G.B."/>
            <person name="Kim H."/>
            <person name="Park H.S."/>
            <person name="Yoon K.O."/>
            <person name="Kim J.H."/>
            <person name="Jung C.H."/>
            <person name="Koh N.H."/>
            <person name="Seo J.S."/>
            <person name="Go S.J."/>
        </authorList>
    </citation>
    <scope>NUCLEOTIDE SEQUENCE [LARGE SCALE GENOMIC DNA]</scope>
    <source>
        <strain evidence="16">KACC10331 / KXO85</strain>
    </source>
</reference>
<dbReference type="Pfam" id="PF08545">
    <property type="entry name" value="ACP_syn_III"/>
    <property type="match status" value="1"/>
</dbReference>
<comment type="subunit">
    <text evidence="12">Homodimer.</text>
</comment>
<dbReference type="InterPro" id="IPR004655">
    <property type="entry name" value="FabH"/>
</dbReference>
<dbReference type="HAMAP" id="MF_01815">
    <property type="entry name" value="FabH"/>
    <property type="match status" value="1"/>
</dbReference>
<dbReference type="NCBIfam" id="TIGR00747">
    <property type="entry name" value="fabH"/>
    <property type="match status" value="1"/>
</dbReference>
<dbReference type="EMBL" id="AE013598">
    <property type="protein sequence ID" value="AAW74132.1"/>
    <property type="molecule type" value="Genomic_DNA"/>
</dbReference>
<accession>Q5H4I9</accession>
<dbReference type="EC" id="2.3.1.180" evidence="3 12"/>
<dbReference type="AlphaFoldDB" id="Q5H4I9"/>
<dbReference type="SUPFAM" id="SSF53901">
    <property type="entry name" value="Thiolase-like"/>
    <property type="match status" value="1"/>
</dbReference>
<comment type="subcellular location">
    <subcellularLocation>
        <location evidence="12">Cytoplasm</location>
    </subcellularLocation>
</comment>
<dbReference type="InterPro" id="IPR013751">
    <property type="entry name" value="ACP_syn_III_N"/>
</dbReference>
<evidence type="ECO:0000256" key="6">
    <source>
        <dbReference type="ARBA" id="ARBA00022832"/>
    </source>
</evidence>
<feature type="domain" description="Beta-ketoacyl-[acyl-carrier-protein] synthase III N-terminal" evidence="14">
    <location>
        <begin position="141"/>
        <end position="218"/>
    </location>
</feature>
<keyword evidence="7 12" id="KW-0443">Lipid metabolism</keyword>
<dbReference type="GO" id="GO:0004315">
    <property type="term" value="F:3-oxoacyl-[acyl-carrier-protein] synthase activity"/>
    <property type="evidence" value="ECO:0007669"/>
    <property type="project" value="InterPro"/>
</dbReference>
<dbReference type="UniPathway" id="UPA00094"/>
<keyword evidence="5 12" id="KW-0808">Transferase</keyword>
<dbReference type="GO" id="GO:0033818">
    <property type="term" value="F:beta-ketoacyl-acyl-carrier-protein synthase III activity"/>
    <property type="evidence" value="ECO:0007669"/>
    <property type="project" value="UniProtKB-UniRule"/>
</dbReference>
<dbReference type="Proteomes" id="UP000006735">
    <property type="component" value="Chromosome"/>
</dbReference>
<keyword evidence="10 12" id="KW-0012">Acyltransferase</keyword>
<proteinExistence type="inferred from homology"/>
<evidence type="ECO:0000256" key="2">
    <source>
        <dbReference type="ARBA" id="ARBA00008642"/>
    </source>
</evidence>
<dbReference type="SMR" id="Q5H4I9"/>
<keyword evidence="16" id="KW-1185">Reference proteome</keyword>
<evidence type="ECO:0000259" key="14">
    <source>
        <dbReference type="Pfam" id="PF08545"/>
    </source>
</evidence>
<dbReference type="HOGENOM" id="CLU_039592_3_1_6"/>
<evidence type="ECO:0000256" key="9">
    <source>
        <dbReference type="ARBA" id="ARBA00023268"/>
    </source>
</evidence>
<evidence type="ECO:0000256" key="8">
    <source>
        <dbReference type="ARBA" id="ARBA00023160"/>
    </source>
</evidence>
<keyword evidence="6 12" id="KW-0276">Fatty acid metabolism</keyword>
<evidence type="ECO:0000256" key="3">
    <source>
        <dbReference type="ARBA" id="ARBA00012333"/>
    </source>
</evidence>
<feature type="domain" description="Beta-ketoacyl-[acyl-carrier-protein] synthase III C-terminal" evidence="13">
    <location>
        <begin position="267"/>
        <end position="356"/>
    </location>
</feature>
<evidence type="ECO:0000256" key="4">
    <source>
        <dbReference type="ARBA" id="ARBA00022516"/>
    </source>
</evidence>